<reference evidence="1 2" key="1">
    <citation type="journal article" date="2013" name="BMC Genomics">
        <title>The miniature genome of a carnivorous plant Genlisea aurea contains a low number of genes and short non-coding sequences.</title>
        <authorList>
            <person name="Leushkin E.V."/>
            <person name="Sutormin R.A."/>
            <person name="Nabieva E.R."/>
            <person name="Penin A.A."/>
            <person name="Kondrashov A.S."/>
            <person name="Logacheva M.D."/>
        </authorList>
    </citation>
    <scope>NUCLEOTIDE SEQUENCE [LARGE SCALE GENOMIC DNA]</scope>
</reference>
<evidence type="ECO:0000313" key="1">
    <source>
        <dbReference type="EMBL" id="EPS67935.1"/>
    </source>
</evidence>
<sequence>MLVTYRVKGAGNDVFNSVRYDRKVTERDYIFTFIVPGLTNEFLTAKAQYGDSVKIFWKSTNSAKEFDGEIKPPKDARANDFTVVVSDGAMTVTSPSFLSFGTVMVRTPCFITANSPHSVILEVRYDGMDVLLHGRSSQIFLRLSTMLFSAVSLRS</sequence>
<accession>S8CMJ4</accession>
<dbReference type="Proteomes" id="UP000015453">
    <property type="component" value="Unassembled WGS sequence"/>
</dbReference>
<keyword evidence="2" id="KW-1185">Reference proteome</keyword>
<proteinExistence type="predicted"/>
<dbReference type="AlphaFoldDB" id="S8CMJ4"/>
<dbReference type="EMBL" id="AUSU01002847">
    <property type="protein sequence ID" value="EPS67935.1"/>
    <property type="molecule type" value="Genomic_DNA"/>
</dbReference>
<evidence type="ECO:0000313" key="2">
    <source>
        <dbReference type="Proteomes" id="UP000015453"/>
    </source>
</evidence>
<name>S8CMJ4_9LAMI</name>
<organism evidence="1 2">
    <name type="scientific">Genlisea aurea</name>
    <dbReference type="NCBI Taxonomy" id="192259"/>
    <lineage>
        <taxon>Eukaryota</taxon>
        <taxon>Viridiplantae</taxon>
        <taxon>Streptophyta</taxon>
        <taxon>Embryophyta</taxon>
        <taxon>Tracheophyta</taxon>
        <taxon>Spermatophyta</taxon>
        <taxon>Magnoliopsida</taxon>
        <taxon>eudicotyledons</taxon>
        <taxon>Gunneridae</taxon>
        <taxon>Pentapetalae</taxon>
        <taxon>asterids</taxon>
        <taxon>lamiids</taxon>
        <taxon>Lamiales</taxon>
        <taxon>Lentibulariaceae</taxon>
        <taxon>Genlisea</taxon>
    </lineage>
</organism>
<gene>
    <name evidence="1" type="ORF">M569_06833</name>
</gene>
<comment type="caution">
    <text evidence="1">The sequence shown here is derived from an EMBL/GenBank/DDBJ whole genome shotgun (WGS) entry which is preliminary data.</text>
</comment>
<protein>
    <submittedName>
        <fullName evidence="1">Uncharacterized protein</fullName>
    </submittedName>
</protein>